<evidence type="ECO:0008006" key="3">
    <source>
        <dbReference type="Google" id="ProtNLM"/>
    </source>
</evidence>
<dbReference type="Proteomes" id="UP000278085">
    <property type="component" value="Unassembled WGS sequence"/>
</dbReference>
<gene>
    <name evidence="1" type="ORF">EJB06_17410</name>
</gene>
<dbReference type="EMBL" id="RXLQ01000008">
    <property type="protein sequence ID" value="RSZ58071.1"/>
    <property type="molecule type" value="Genomic_DNA"/>
</dbReference>
<dbReference type="AlphaFoldDB" id="A0A430HKQ1"/>
<proteinExistence type="predicted"/>
<dbReference type="Gene3D" id="2.130.10.10">
    <property type="entry name" value="YVTN repeat-like/Quinoprotein amine dehydrogenase"/>
    <property type="match status" value="1"/>
</dbReference>
<dbReference type="RefSeq" id="WP_126075275.1">
    <property type="nucleotide sequence ID" value="NZ_CP051166.1"/>
</dbReference>
<dbReference type="OrthoDB" id="5516213at2"/>
<dbReference type="SUPFAM" id="SSF50969">
    <property type="entry name" value="YVTN repeat-like/Quinoprotein amine dehydrogenase"/>
    <property type="match status" value="1"/>
</dbReference>
<evidence type="ECO:0000313" key="1">
    <source>
        <dbReference type="EMBL" id="RSZ58071.1"/>
    </source>
</evidence>
<dbReference type="InterPro" id="IPR015943">
    <property type="entry name" value="WD40/YVTN_repeat-like_dom_sf"/>
</dbReference>
<keyword evidence="2" id="KW-1185">Reference proteome</keyword>
<sequence>MNAKTDDEIESALNGAIEGNALGEYLLMGNWNYAPVEPGKITCCIVAVSSAQPELSWKVHYSMKVWGTVISRVSPVCYVLGTGNGEIVRVTGESRETFQTDTVGAIHGIWIRNGLDCWFTHRDGLSLWQGGAVSKSVAGGRLYGIHGLQSDFAVAVGMVGKVMRFDGSNWREVDSVPTNKMLVAVHCISNKEIYIGGRSGSLFRWDGGDRWTKIKVIGDDHSIVEESIYTITQYLGDIYVGLGYYGLYRIAGNEARKVKGVYSSKANVVEGKLLVTGDDSFAEFDGTTWRTISVRLP</sequence>
<evidence type="ECO:0000313" key="2">
    <source>
        <dbReference type="Proteomes" id="UP000278085"/>
    </source>
</evidence>
<dbReference type="InterPro" id="IPR011044">
    <property type="entry name" value="Quino_amine_DH_bsu"/>
</dbReference>
<name>A0A430HKQ1_9BURK</name>
<protein>
    <recommendedName>
        <fullName evidence="3">Glucosyl transferase</fullName>
    </recommendedName>
</protein>
<organism evidence="1 2">
    <name type="scientific">Massilia atriviolacea</name>
    <dbReference type="NCBI Taxonomy" id="2495579"/>
    <lineage>
        <taxon>Bacteria</taxon>
        <taxon>Pseudomonadati</taxon>
        <taxon>Pseudomonadota</taxon>
        <taxon>Betaproteobacteria</taxon>
        <taxon>Burkholderiales</taxon>
        <taxon>Oxalobacteraceae</taxon>
        <taxon>Telluria group</taxon>
        <taxon>Massilia</taxon>
    </lineage>
</organism>
<reference evidence="1 2" key="1">
    <citation type="submission" date="2018-12" db="EMBL/GenBank/DDBJ databases">
        <authorList>
            <person name="Yang E."/>
        </authorList>
    </citation>
    <scope>NUCLEOTIDE SEQUENCE [LARGE SCALE GENOMIC DNA]</scope>
    <source>
        <strain evidence="1 2">SOD</strain>
    </source>
</reference>
<accession>A0A430HKQ1</accession>
<comment type="caution">
    <text evidence="1">The sequence shown here is derived from an EMBL/GenBank/DDBJ whole genome shotgun (WGS) entry which is preliminary data.</text>
</comment>